<dbReference type="AlphaFoldDB" id="A0A9P3H6V4"/>
<dbReference type="PANTHER" id="PTHR20835:SF0">
    <property type="entry name" value="E3 UBIQUITIN-PROTEIN LIGASE PPP1R11"/>
    <property type="match status" value="1"/>
</dbReference>
<feature type="compositionally biased region" description="Low complexity" evidence="3">
    <location>
        <begin position="133"/>
        <end position="144"/>
    </location>
</feature>
<feature type="compositionally biased region" description="Low complexity" evidence="3">
    <location>
        <begin position="36"/>
        <end position="54"/>
    </location>
</feature>
<dbReference type="GO" id="GO:0005634">
    <property type="term" value="C:nucleus"/>
    <property type="evidence" value="ECO:0007669"/>
    <property type="project" value="UniProtKB-SubCell"/>
</dbReference>
<proteinExistence type="inferred from homology"/>
<dbReference type="OrthoDB" id="307488at2759"/>
<keyword evidence="5" id="KW-1185">Reference proteome</keyword>
<keyword evidence="2" id="KW-0539">Nucleus</keyword>
<dbReference type="GO" id="GO:0008157">
    <property type="term" value="F:protein phosphatase 1 binding"/>
    <property type="evidence" value="ECO:0007669"/>
    <property type="project" value="TreeGrafter"/>
</dbReference>
<dbReference type="EMBL" id="BQFW01000005">
    <property type="protein sequence ID" value="GJJ71220.1"/>
    <property type="molecule type" value="Genomic_DNA"/>
</dbReference>
<accession>A0A9P3H6V4</accession>
<comment type="function">
    <text evidence="2">Regulator of type 1 phosphatases which maintains protein phosphatase activity under strict control.</text>
</comment>
<comment type="subcellular location">
    <subcellularLocation>
        <location evidence="2">Nucleus</location>
    </subcellularLocation>
</comment>
<comment type="caution">
    <text evidence="4">The sequence shown here is derived from an EMBL/GenBank/DDBJ whole genome shotgun (WGS) entry which is preliminary data.</text>
</comment>
<name>A0A9P3H6V4_9FUNG</name>
<dbReference type="PANTHER" id="PTHR20835">
    <property type="entry name" value="E3 UBIQUITIN-PROTEIN LIGASE PPP1R11-RELATED"/>
    <property type="match status" value="1"/>
</dbReference>
<feature type="region of interest" description="Disordered" evidence="3">
    <location>
        <begin position="24"/>
        <end position="61"/>
    </location>
</feature>
<dbReference type="InterPro" id="IPR011107">
    <property type="entry name" value="PPI_Ypi1"/>
</dbReference>
<feature type="region of interest" description="Disordered" evidence="3">
    <location>
        <begin position="122"/>
        <end position="218"/>
    </location>
</feature>
<feature type="compositionally biased region" description="Basic and acidic residues" evidence="3">
    <location>
        <begin position="155"/>
        <end position="179"/>
    </location>
</feature>
<comment type="similarity">
    <text evidence="1 2">Belongs to the YPI1 family.</text>
</comment>
<organism evidence="4 5">
    <name type="scientific">Entomortierella parvispora</name>
    <dbReference type="NCBI Taxonomy" id="205924"/>
    <lineage>
        <taxon>Eukaryota</taxon>
        <taxon>Fungi</taxon>
        <taxon>Fungi incertae sedis</taxon>
        <taxon>Mucoromycota</taxon>
        <taxon>Mortierellomycotina</taxon>
        <taxon>Mortierellomycetes</taxon>
        <taxon>Mortierellales</taxon>
        <taxon>Mortierellaceae</taxon>
        <taxon>Entomortierella</taxon>
    </lineage>
</organism>
<protein>
    <recommendedName>
        <fullName evidence="2">Type 1 phosphatases regulator</fullName>
    </recommendedName>
</protein>
<evidence type="ECO:0000256" key="3">
    <source>
        <dbReference type="SAM" id="MobiDB-lite"/>
    </source>
</evidence>
<dbReference type="Proteomes" id="UP000827284">
    <property type="component" value="Unassembled WGS sequence"/>
</dbReference>
<feature type="compositionally biased region" description="Basic residues" evidence="3">
    <location>
        <begin position="180"/>
        <end position="194"/>
    </location>
</feature>
<reference evidence="4" key="2">
    <citation type="journal article" date="2022" name="Microbiol. Resour. Announc.">
        <title>Whole-Genome Sequence of Entomortierella parvispora E1425, a Mucoromycotan Fungus Associated with Burkholderiaceae-Related Endosymbiotic Bacteria.</title>
        <authorList>
            <person name="Herlambang A."/>
            <person name="Guo Y."/>
            <person name="Takashima Y."/>
            <person name="Narisawa K."/>
            <person name="Ohta H."/>
            <person name="Nishizawa T."/>
        </authorList>
    </citation>
    <scope>NUCLEOTIDE SEQUENCE</scope>
    <source>
        <strain evidence="4">E1425</strain>
    </source>
</reference>
<dbReference type="Pfam" id="PF07491">
    <property type="entry name" value="PPI_Ypi1"/>
    <property type="match status" value="1"/>
</dbReference>
<sequence>MAPTIHGTSRFTNTAATTVAIVNRGSGSDNDSDIPVRAGAGAGSRARVAGSGRRPATHGSRTMILDPTETIEEGPHQGILDLTGEPDNTQERRVQWDDNVIDNEHMNKKKSKICCIFKKQREFGESSDESSSDSDSSGSESDGGPVSFGGRGNGKGKEKRDAADGDDKDGACEHAGDPNHHHHHHKPKKSKKKTVNAYERAPKVSSAPKPINAPNGSN</sequence>
<reference evidence="4" key="1">
    <citation type="submission" date="2021-11" db="EMBL/GenBank/DDBJ databases">
        <authorList>
            <person name="Herlambang A."/>
            <person name="Guo Y."/>
            <person name="Takashima Y."/>
            <person name="Nishizawa T."/>
        </authorList>
    </citation>
    <scope>NUCLEOTIDE SEQUENCE</scope>
    <source>
        <strain evidence="4">E1425</strain>
    </source>
</reference>
<evidence type="ECO:0000313" key="4">
    <source>
        <dbReference type="EMBL" id="GJJ71220.1"/>
    </source>
</evidence>
<evidence type="ECO:0000256" key="1">
    <source>
        <dbReference type="ARBA" id="ARBA00005605"/>
    </source>
</evidence>
<dbReference type="GO" id="GO:0004865">
    <property type="term" value="F:protein serine/threonine phosphatase inhibitor activity"/>
    <property type="evidence" value="ECO:0007669"/>
    <property type="project" value="UniProtKB-UniRule"/>
</dbReference>
<gene>
    <name evidence="4" type="ORF">EMPS_03570</name>
</gene>
<evidence type="ECO:0000256" key="2">
    <source>
        <dbReference type="RuleBase" id="RU367162"/>
    </source>
</evidence>
<evidence type="ECO:0000313" key="5">
    <source>
        <dbReference type="Proteomes" id="UP000827284"/>
    </source>
</evidence>